<name>A0A831TC38_9BACT</name>
<evidence type="ECO:0000313" key="2">
    <source>
        <dbReference type="EMBL" id="HEG92310.1"/>
    </source>
</evidence>
<feature type="transmembrane region" description="Helical" evidence="1">
    <location>
        <begin position="7"/>
        <end position="28"/>
    </location>
</feature>
<accession>A0A831TC38</accession>
<reference evidence="2" key="1">
    <citation type="journal article" date="2020" name="mSystems">
        <title>Genome- and Community-Level Interaction Insights into Carbon Utilization and Element Cycling Functions of Hydrothermarchaeota in Hydrothermal Sediment.</title>
        <authorList>
            <person name="Zhou Z."/>
            <person name="Liu Y."/>
            <person name="Xu W."/>
            <person name="Pan J."/>
            <person name="Luo Z.H."/>
            <person name="Li M."/>
        </authorList>
    </citation>
    <scope>NUCLEOTIDE SEQUENCE [LARGE SCALE GENOMIC DNA]</scope>
    <source>
        <strain evidence="2">SpSt-210</strain>
    </source>
</reference>
<dbReference type="AlphaFoldDB" id="A0A831TC38"/>
<evidence type="ECO:0000256" key="1">
    <source>
        <dbReference type="SAM" id="Phobius"/>
    </source>
</evidence>
<dbReference type="EMBL" id="DSIY01000300">
    <property type="protein sequence ID" value="HEG92310.1"/>
    <property type="molecule type" value="Genomic_DNA"/>
</dbReference>
<comment type="caution">
    <text evidence="2">The sequence shown here is derived from an EMBL/GenBank/DDBJ whole genome shotgun (WGS) entry which is preliminary data.</text>
</comment>
<organism evidence="2">
    <name type="scientific">Thermorudis peleae</name>
    <dbReference type="NCBI Taxonomy" id="1382356"/>
    <lineage>
        <taxon>Bacteria</taxon>
        <taxon>Pseudomonadati</taxon>
        <taxon>Thermomicrobiota</taxon>
        <taxon>Thermomicrobia</taxon>
        <taxon>Thermomicrobia incertae sedis</taxon>
        <taxon>Thermorudis</taxon>
    </lineage>
</organism>
<keyword evidence="1" id="KW-0472">Membrane</keyword>
<feature type="transmembrane region" description="Helical" evidence="1">
    <location>
        <begin position="40"/>
        <end position="61"/>
    </location>
</feature>
<keyword evidence="1" id="KW-0812">Transmembrane</keyword>
<protein>
    <submittedName>
        <fullName evidence="2">Uncharacterized protein</fullName>
    </submittedName>
</protein>
<keyword evidence="1" id="KW-1133">Transmembrane helix</keyword>
<proteinExistence type="predicted"/>
<gene>
    <name evidence="2" type="ORF">ENP34_12890</name>
</gene>
<sequence length="70" mass="7762">MWWQDLVWGFWNGLTAWIVLVAHVFGAWDGQPVYDAARAGNWYDFGFLIGAGSPFLGTLGARGRSTSPSR</sequence>